<dbReference type="STRING" id="1965070.A0A443RE09"/>
<feature type="disulfide bond" evidence="5">
    <location>
        <begin position="48"/>
        <end position="75"/>
    </location>
</feature>
<proteinExistence type="predicted"/>
<sequence length="462" mass="49178">EMLLLFAFFALQTNHISAQTCRPIELPPYASFIRVCGTNTGDNCYIDCEPGFNIVGSCFRVCRSNGDWSGTPTECINPSIRCSNLSPPDNGEITNSCQFLAGATCVFKCKDGFTLQGPNSIFCQKDGQWSTQLPVCRAAGCPPLTAPTNGGFSGGTCNTNVGTTCEFFCNQGYTLNGNQNVQCLPTNTWSGNVPTCTRNEFCPPISPPANGQFTEPCTQATNGRRCYIVCNREFSISGQPYILCGPNGQWSALPTCVRVACQSLNPPLNGKISNQCAPGRIGESCIYICDDGFRLTGPSTLTCLASFVWDNTPPSCVPLGCPAINAPANGYLSGNCNPSAPGQTCNVVCNEGFTAVGETTIQCLSNGQWSNSMAECVRRSCGILYAPRGGLFINSCNGCPQSCPGEVGQTCRLVCGEGYRLIGSGVTVCQAGTHQWQPSPSNCEEIVRSRSETQAAKRRTNG</sequence>
<evidence type="ECO:0000256" key="1">
    <source>
        <dbReference type="ARBA" id="ARBA00022659"/>
    </source>
</evidence>
<evidence type="ECO:0000256" key="3">
    <source>
        <dbReference type="ARBA" id="ARBA00023157"/>
    </source>
</evidence>
<dbReference type="SUPFAM" id="SSF57535">
    <property type="entry name" value="Complement control module/SCR domain"/>
    <property type="match status" value="7"/>
</dbReference>
<dbReference type="CDD" id="cd00033">
    <property type="entry name" value="CCP"/>
    <property type="match status" value="7"/>
</dbReference>
<feature type="disulfide bond" evidence="5">
    <location>
        <begin position="109"/>
        <end position="136"/>
    </location>
</feature>
<feature type="domain" description="Sushi" evidence="7">
    <location>
        <begin position="259"/>
        <end position="318"/>
    </location>
</feature>
<evidence type="ECO:0000256" key="5">
    <source>
        <dbReference type="PROSITE-ProRule" id="PRU00302"/>
    </source>
</evidence>
<feature type="domain" description="Sushi" evidence="7">
    <location>
        <begin position="394"/>
        <end position="445"/>
    </location>
</feature>
<keyword evidence="9" id="KW-1185">Reference proteome</keyword>
<evidence type="ECO:0000259" key="7">
    <source>
        <dbReference type="PROSITE" id="PS50923"/>
    </source>
</evidence>
<dbReference type="Proteomes" id="UP000285301">
    <property type="component" value="Unassembled WGS sequence"/>
</dbReference>
<feature type="non-terminal residue" evidence="8">
    <location>
        <position position="1"/>
    </location>
</feature>
<dbReference type="InterPro" id="IPR000436">
    <property type="entry name" value="Sushi_SCR_CCP_dom"/>
</dbReference>
<dbReference type="OrthoDB" id="6493906at2759"/>
<feature type="domain" description="Sushi" evidence="7">
    <location>
        <begin position="80"/>
        <end position="138"/>
    </location>
</feature>
<name>A0A443RE09_9ACAR</name>
<feature type="disulfide bond" evidence="5">
    <location>
        <begin position="349"/>
        <end position="376"/>
    </location>
</feature>
<keyword evidence="2" id="KW-0677">Repeat</keyword>
<keyword evidence="8" id="KW-0430">Lectin</keyword>
<keyword evidence="1 5" id="KW-0768">Sushi</keyword>
<protein>
    <submittedName>
        <fullName evidence="8">P-selectin-like protein</fullName>
    </submittedName>
</protein>
<evidence type="ECO:0000313" key="8">
    <source>
        <dbReference type="EMBL" id="RWS13502.1"/>
    </source>
</evidence>
<dbReference type="PANTHER" id="PTHR19325">
    <property type="entry name" value="COMPLEMENT COMPONENT-RELATED SUSHI DOMAIN-CONTAINING"/>
    <property type="match status" value="1"/>
</dbReference>
<feature type="signal peptide" evidence="6">
    <location>
        <begin position="1"/>
        <end position="18"/>
    </location>
</feature>
<feature type="disulfide bond" evidence="5">
    <location>
        <begin position="169"/>
        <end position="196"/>
    </location>
</feature>
<dbReference type="EMBL" id="NCKU01000970">
    <property type="protein sequence ID" value="RWS13502.1"/>
    <property type="molecule type" value="Genomic_DNA"/>
</dbReference>
<keyword evidence="3 5" id="KW-1015">Disulfide bond</keyword>
<feature type="domain" description="Sushi" evidence="7">
    <location>
        <begin position="200"/>
        <end position="258"/>
    </location>
</feature>
<evidence type="ECO:0000313" key="9">
    <source>
        <dbReference type="Proteomes" id="UP000285301"/>
    </source>
</evidence>
<feature type="domain" description="Sushi" evidence="7">
    <location>
        <begin position="19"/>
        <end position="77"/>
    </location>
</feature>
<feature type="disulfide bond" evidence="5">
    <location>
        <begin position="289"/>
        <end position="316"/>
    </location>
</feature>
<gene>
    <name evidence="8" type="ORF">B4U79_15172</name>
</gene>
<dbReference type="InterPro" id="IPR035976">
    <property type="entry name" value="Sushi/SCR/CCP_sf"/>
</dbReference>
<dbReference type="PROSITE" id="PS50923">
    <property type="entry name" value="SUSHI"/>
    <property type="match status" value="7"/>
</dbReference>
<dbReference type="AlphaFoldDB" id="A0A443RE09"/>
<dbReference type="PANTHER" id="PTHR19325:SF560">
    <property type="entry name" value="SUSHI, VON WILLEBRAND FACTOR TYPE A, EGF AND PENTRAXIN DOMAIN-CONTAINING PROTEIN 1"/>
    <property type="match status" value="1"/>
</dbReference>
<evidence type="ECO:0000256" key="6">
    <source>
        <dbReference type="SAM" id="SignalP"/>
    </source>
</evidence>
<evidence type="ECO:0000256" key="2">
    <source>
        <dbReference type="ARBA" id="ARBA00022737"/>
    </source>
</evidence>
<dbReference type="Pfam" id="PF00084">
    <property type="entry name" value="Sushi"/>
    <property type="match status" value="7"/>
</dbReference>
<dbReference type="Gene3D" id="2.10.70.10">
    <property type="entry name" value="Complement Module, domain 1"/>
    <property type="match status" value="7"/>
</dbReference>
<reference evidence="8 9" key="1">
    <citation type="journal article" date="2018" name="Gigascience">
        <title>Genomes of trombidid mites reveal novel predicted allergens and laterally-transferred genes associated with secondary metabolism.</title>
        <authorList>
            <person name="Dong X."/>
            <person name="Chaisiri K."/>
            <person name="Xia D."/>
            <person name="Armstrong S.D."/>
            <person name="Fang Y."/>
            <person name="Donnelly M.J."/>
            <person name="Kadowaki T."/>
            <person name="McGarry J.W."/>
            <person name="Darby A.C."/>
            <person name="Makepeace B.L."/>
        </authorList>
    </citation>
    <scope>NUCLEOTIDE SEQUENCE [LARGE SCALE GENOMIC DNA]</scope>
    <source>
        <strain evidence="8">UoL-WK</strain>
    </source>
</reference>
<feature type="domain" description="Sushi" evidence="7">
    <location>
        <begin position="319"/>
        <end position="378"/>
    </location>
</feature>
<feature type="domain" description="Sushi" evidence="7">
    <location>
        <begin position="139"/>
        <end position="198"/>
    </location>
</feature>
<accession>A0A443RE09</accession>
<organism evidence="8 9">
    <name type="scientific">Dinothrombium tinctorium</name>
    <dbReference type="NCBI Taxonomy" id="1965070"/>
    <lineage>
        <taxon>Eukaryota</taxon>
        <taxon>Metazoa</taxon>
        <taxon>Ecdysozoa</taxon>
        <taxon>Arthropoda</taxon>
        <taxon>Chelicerata</taxon>
        <taxon>Arachnida</taxon>
        <taxon>Acari</taxon>
        <taxon>Acariformes</taxon>
        <taxon>Trombidiformes</taxon>
        <taxon>Prostigmata</taxon>
        <taxon>Anystina</taxon>
        <taxon>Parasitengona</taxon>
        <taxon>Trombidioidea</taxon>
        <taxon>Trombidiidae</taxon>
        <taxon>Dinothrombium</taxon>
    </lineage>
</organism>
<keyword evidence="4" id="KW-0325">Glycoprotein</keyword>
<dbReference type="GO" id="GO:0030246">
    <property type="term" value="F:carbohydrate binding"/>
    <property type="evidence" value="ECO:0007669"/>
    <property type="project" value="UniProtKB-KW"/>
</dbReference>
<comment type="caution">
    <text evidence="8">The sequence shown here is derived from an EMBL/GenBank/DDBJ whole genome shotgun (WGS) entry which is preliminary data.</text>
</comment>
<comment type="caution">
    <text evidence="5">Lacks conserved residue(s) required for the propagation of feature annotation.</text>
</comment>
<keyword evidence="6" id="KW-0732">Signal</keyword>
<feature type="chain" id="PRO_5019457752" evidence="6">
    <location>
        <begin position="19"/>
        <end position="462"/>
    </location>
</feature>
<dbReference type="SMART" id="SM00032">
    <property type="entry name" value="CCP"/>
    <property type="match status" value="7"/>
</dbReference>
<dbReference type="InterPro" id="IPR050350">
    <property type="entry name" value="Compl-Cell_Adhes-Reg"/>
</dbReference>
<evidence type="ECO:0000256" key="4">
    <source>
        <dbReference type="ARBA" id="ARBA00023180"/>
    </source>
</evidence>